<feature type="compositionally biased region" description="Pro residues" evidence="1">
    <location>
        <begin position="202"/>
        <end position="220"/>
    </location>
</feature>
<feature type="domain" description="Myb/SANT-like" evidence="2">
    <location>
        <begin position="29"/>
        <end position="123"/>
    </location>
</feature>
<feature type="compositionally biased region" description="Low complexity" evidence="1">
    <location>
        <begin position="318"/>
        <end position="329"/>
    </location>
</feature>
<feature type="region of interest" description="Disordered" evidence="1">
    <location>
        <begin position="1"/>
        <end position="27"/>
    </location>
</feature>
<keyword evidence="4" id="KW-1185">Reference proteome</keyword>
<feature type="region of interest" description="Disordered" evidence="1">
    <location>
        <begin position="155"/>
        <end position="181"/>
    </location>
</feature>
<dbReference type="PANTHER" id="PTHR46929:SF3">
    <property type="entry name" value="MYB_SANT-LIKE DOMAIN-CONTAINING PROTEIN"/>
    <property type="match status" value="1"/>
</dbReference>
<dbReference type="EMBL" id="MU853341">
    <property type="protein sequence ID" value="KAK4112782.1"/>
    <property type="molecule type" value="Genomic_DNA"/>
</dbReference>
<reference evidence="3" key="1">
    <citation type="journal article" date="2023" name="Mol. Phylogenet. Evol.">
        <title>Genome-scale phylogeny and comparative genomics of the fungal order Sordariales.</title>
        <authorList>
            <person name="Hensen N."/>
            <person name="Bonometti L."/>
            <person name="Westerberg I."/>
            <person name="Brannstrom I.O."/>
            <person name="Guillou S."/>
            <person name="Cros-Aarteil S."/>
            <person name="Calhoun S."/>
            <person name="Haridas S."/>
            <person name="Kuo A."/>
            <person name="Mondo S."/>
            <person name="Pangilinan J."/>
            <person name="Riley R."/>
            <person name="LaButti K."/>
            <person name="Andreopoulos B."/>
            <person name="Lipzen A."/>
            <person name="Chen C."/>
            <person name="Yan M."/>
            <person name="Daum C."/>
            <person name="Ng V."/>
            <person name="Clum A."/>
            <person name="Steindorff A."/>
            <person name="Ohm R.A."/>
            <person name="Martin F."/>
            <person name="Silar P."/>
            <person name="Natvig D.O."/>
            <person name="Lalanne C."/>
            <person name="Gautier V."/>
            <person name="Ament-Velasquez S.L."/>
            <person name="Kruys A."/>
            <person name="Hutchinson M.I."/>
            <person name="Powell A.J."/>
            <person name="Barry K."/>
            <person name="Miller A.N."/>
            <person name="Grigoriev I.V."/>
            <person name="Debuchy R."/>
            <person name="Gladieux P."/>
            <person name="Hiltunen Thoren M."/>
            <person name="Johannesson H."/>
        </authorList>
    </citation>
    <scope>NUCLEOTIDE SEQUENCE</scope>
    <source>
        <strain evidence="3">CBS 508.74</strain>
    </source>
</reference>
<accession>A0AAN6TE64</accession>
<dbReference type="PANTHER" id="PTHR46929">
    <property type="entry name" value="EXPRESSED PROTEIN"/>
    <property type="match status" value="1"/>
</dbReference>
<name>A0AAN6TE64_9PEZI</name>
<dbReference type="GeneID" id="89941825"/>
<organism evidence="3 4">
    <name type="scientific">Canariomyces notabilis</name>
    <dbReference type="NCBI Taxonomy" id="2074819"/>
    <lineage>
        <taxon>Eukaryota</taxon>
        <taxon>Fungi</taxon>
        <taxon>Dikarya</taxon>
        <taxon>Ascomycota</taxon>
        <taxon>Pezizomycotina</taxon>
        <taxon>Sordariomycetes</taxon>
        <taxon>Sordariomycetidae</taxon>
        <taxon>Sordariales</taxon>
        <taxon>Chaetomiaceae</taxon>
        <taxon>Canariomyces</taxon>
    </lineage>
</organism>
<evidence type="ECO:0000313" key="4">
    <source>
        <dbReference type="Proteomes" id="UP001302812"/>
    </source>
</evidence>
<dbReference type="InterPro" id="IPR024752">
    <property type="entry name" value="Myb/SANT-like_dom"/>
</dbReference>
<proteinExistence type="predicted"/>
<protein>
    <recommendedName>
        <fullName evidence="2">Myb/SANT-like domain-containing protein</fullName>
    </recommendedName>
</protein>
<feature type="compositionally biased region" description="Low complexity" evidence="1">
    <location>
        <begin position="290"/>
        <end position="301"/>
    </location>
</feature>
<sequence length="478" mass="52590">MSDEDYTTAAGASKASGPGSGKHRGPRFTWNPQYEATFFHSLCESVHLGLRDGSTFKPEAWERATQALIEKHNAYANKSHLINKTDNARKKYRLWRGLREDPEFFYNAQTRTVTATEDAWARHLQKEPLARSLKNRPFDHEDYYAILFPDVIGSGGAPKRLTKPRRKGQDSINGAEEQDAPGAGIMDLLADHNYINPTQTHIPPPLPAPAMPTPMPPIPSPTQQLSRAPPTSMPPPPPPRSSVSSTSALTPPEETALQSRKRLQAPEGNASSGQADKRRRTVSSSYIDLSQQQHQAQNHQSQSHHHHHQSHHHQAVASTSNSTSHNTPNGVPQPTTSNSNSNSNFNGTISPLTSLLSGNANGTGNSGPNLSLLPEGILLLAEALAAHQQRKTGGGRMGTPSNNNNLSSLLFSSGTACWQEQAMDIFFRDFAGEDMDLQLKIAEKVLADENKAMVFCKMPDVLRRHWVKRLREVHNRIA</sequence>
<evidence type="ECO:0000256" key="1">
    <source>
        <dbReference type="SAM" id="MobiDB-lite"/>
    </source>
</evidence>
<feature type="region of interest" description="Disordered" evidence="1">
    <location>
        <begin position="195"/>
        <end position="346"/>
    </location>
</feature>
<evidence type="ECO:0000259" key="2">
    <source>
        <dbReference type="Pfam" id="PF12776"/>
    </source>
</evidence>
<dbReference type="AlphaFoldDB" id="A0AAN6TE64"/>
<dbReference type="RefSeq" id="XP_064670352.1">
    <property type="nucleotide sequence ID" value="XM_064817700.1"/>
</dbReference>
<evidence type="ECO:0000313" key="3">
    <source>
        <dbReference type="EMBL" id="KAK4112782.1"/>
    </source>
</evidence>
<dbReference type="Pfam" id="PF12776">
    <property type="entry name" value="Myb_DNA-bind_3"/>
    <property type="match status" value="1"/>
</dbReference>
<feature type="compositionally biased region" description="Pro residues" evidence="1">
    <location>
        <begin position="231"/>
        <end position="240"/>
    </location>
</feature>
<gene>
    <name evidence="3" type="ORF">N656DRAFT_797977</name>
</gene>
<reference evidence="3" key="2">
    <citation type="submission" date="2023-05" db="EMBL/GenBank/DDBJ databases">
        <authorList>
            <consortium name="Lawrence Berkeley National Laboratory"/>
            <person name="Steindorff A."/>
            <person name="Hensen N."/>
            <person name="Bonometti L."/>
            <person name="Westerberg I."/>
            <person name="Brannstrom I.O."/>
            <person name="Guillou S."/>
            <person name="Cros-Aarteil S."/>
            <person name="Calhoun S."/>
            <person name="Haridas S."/>
            <person name="Kuo A."/>
            <person name="Mondo S."/>
            <person name="Pangilinan J."/>
            <person name="Riley R."/>
            <person name="Labutti K."/>
            <person name="Andreopoulos B."/>
            <person name="Lipzen A."/>
            <person name="Chen C."/>
            <person name="Yanf M."/>
            <person name="Daum C."/>
            <person name="Ng V."/>
            <person name="Clum A."/>
            <person name="Ohm R."/>
            <person name="Martin F."/>
            <person name="Silar P."/>
            <person name="Natvig D."/>
            <person name="Lalanne C."/>
            <person name="Gautier V."/>
            <person name="Ament-Velasquez S.L."/>
            <person name="Kruys A."/>
            <person name="Hutchinson M.I."/>
            <person name="Powell A.J."/>
            <person name="Barry K."/>
            <person name="Miller A.N."/>
            <person name="Grigoriev I.V."/>
            <person name="Debuchy R."/>
            <person name="Gladieux P."/>
            <person name="Thoren M.H."/>
            <person name="Johannesson H."/>
        </authorList>
    </citation>
    <scope>NUCLEOTIDE SEQUENCE</scope>
    <source>
        <strain evidence="3">CBS 508.74</strain>
    </source>
</reference>
<feature type="compositionally biased region" description="Low complexity" evidence="1">
    <location>
        <begin position="221"/>
        <end position="230"/>
    </location>
</feature>
<dbReference type="Proteomes" id="UP001302812">
    <property type="component" value="Unassembled WGS sequence"/>
</dbReference>
<comment type="caution">
    <text evidence="3">The sequence shown here is derived from an EMBL/GenBank/DDBJ whole genome shotgun (WGS) entry which is preliminary data.</text>
</comment>
<feature type="compositionally biased region" description="Basic residues" evidence="1">
    <location>
        <begin position="302"/>
        <end position="314"/>
    </location>
</feature>
<feature type="compositionally biased region" description="Low complexity" evidence="1">
    <location>
        <begin position="241"/>
        <end position="252"/>
    </location>
</feature>